<dbReference type="InterPro" id="IPR003593">
    <property type="entry name" value="AAA+_ATPase"/>
</dbReference>
<dbReference type="GO" id="GO:0006355">
    <property type="term" value="P:regulation of DNA-templated transcription"/>
    <property type="evidence" value="ECO:0007669"/>
    <property type="project" value="InterPro"/>
</dbReference>
<dbReference type="GO" id="GO:0000160">
    <property type="term" value="P:phosphorelay signal transduction system"/>
    <property type="evidence" value="ECO:0007669"/>
    <property type="project" value="InterPro"/>
</dbReference>
<dbReference type="SUPFAM" id="SSF52540">
    <property type="entry name" value="P-loop containing nucleoside triphosphate hydrolases"/>
    <property type="match status" value="1"/>
</dbReference>
<dbReference type="Gene3D" id="3.40.50.2300">
    <property type="match status" value="1"/>
</dbReference>
<dbReference type="Gene3D" id="3.40.50.300">
    <property type="entry name" value="P-loop containing nucleotide triphosphate hydrolases"/>
    <property type="match status" value="1"/>
</dbReference>
<dbReference type="RefSeq" id="WP_099641539.1">
    <property type="nucleotide sequence ID" value="NZ_NKHF01000036.1"/>
</dbReference>
<dbReference type="InterPro" id="IPR025944">
    <property type="entry name" value="Sigma_54_int_dom_CS"/>
</dbReference>
<dbReference type="GO" id="GO:0043565">
    <property type="term" value="F:sequence-specific DNA binding"/>
    <property type="evidence" value="ECO:0007669"/>
    <property type="project" value="InterPro"/>
</dbReference>
<dbReference type="InterPro" id="IPR002197">
    <property type="entry name" value="HTH_Fis"/>
</dbReference>
<dbReference type="PROSITE" id="PS50045">
    <property type="entry name" value="SIGMA54_INTERACT_4"/>
    <property type="match status" value="1"/>
</dbReference>
<dbReference type="Pfam" id="PF25601">
    <property type="entry name" value="AAA_lid_14"/>
    <property type="match status" value="1"/>
</dbReference>
<dbReference type="InterPro" id="IPR025943">
    <property type="entry name" value="Sigma_54_int_dom_ATP-bd_2"/>
</dbReference>
<dbReference type="PANTHER" id="PTHR32071">
    <property type="entry name" value="TRANSCRIPTIONAL REGULATORY PROTEIN"/>
    <property type="match status" value="1"/>
</dbReference>
<organism evidence="9 10">
    <name type="scientific">Pseudoalteromonas piscicida</name>
    <dbReference type="NCBI Taxonomy" id="43662"/>
    <lineage>
        <taxon>Bacteria</taxon>
        <taxon>Pseudomonadati</taxon>
        <taxon>Pseudomonadota</taxon>
        <taxon>Gammaproteobacteria</taxon>
        <taxon>Alteromonadales</taxon>
        <taxon>Pseudoalteromonadaceae</taxon>
        <taxon>Pseudoalteromonas</taxon>
    </lineage>
</organism>
<name>A0A2A5JS22_PSEO7</name>
<feature type="modified residue" description="4-aspartylphosphate" evidence="6">
    <location>
        <position position="51"/>
    </location>
</feature>
<dbReference type="PROSITE" id="PS50110">
    <property type="entry name" value="RESPONSE_REGULATORY"/>
    <property type="match status" value="1"/>
</dbReference>
<dbReference type="AlphaFoldDB" id="A0A2A5JS22"/>
<evidence type="ECO:0000259" key="8">
    <source>
        <dbReference type="PROSITE" id="PS50110"/>
    </source>
</evidence>
<keyword evidence="6" id="KW-0597">Phosphoprotein</keyword>
<dbReference type="PROSITE" id="PS00676">
    <property type="entry name" value="SIGMA54_INTERACT_2"/>
    <property type="match status" value="1"/>
</dbReference>
<evidence type="ECO:0000256" key="3">
    <source>
        <dbReference type="ARBA" id="ARBA00023015"/>
    </source>
</evidence>
<dbReference type="PRINTS" id="PR01590">
    <property type="entry name" value="HTHFIS"/>
</dbReference>
<keyword evidence="10" id="KW-1185">Reference proteome</keyword>
<keyword evidence="2" id="KW-0067">ATP-binding</keyword>
<dbReference type="Gene3D" id="1.10.8.60">
    <property type="match status" value="1"/>
</dbReference>
<evidence type="ECO:0000256" key="2">
    <source>
        <dbReference type="ARBA" id="ARBA00022840"/>
    </source>
</evidence>
<dbReference type="InterPro" id="IPR058031">
    <property type="entry name" value="AAA_lid_NorR"/>
</dbReference>
<sequence>MSVLVIDDNPDVIQAIKVLLLLNDIQCEGVTSPQQGLEMVRSKQFDLVIQDMNFTRDTTSGAEGKALYKAIRDLEPDLPIILLTAWTNLEMAVELIKDGAADYLAKPWKDHKLVTSVKNLLEMRELQEQVSSAANQRNARLQKLKAQYDLCGVVVADPAMLSLLEMATQVAHSDAPILITGPNGAGKEKIAEIVQANSSYKHKPFIKVNAGAIPADLIEAELFGVESGAYTGAQKARAGRFEAADGGTLFLDEIGNLSLAGQQKLLRVLQSGEFERVGSTVTKRVNVRVISATNSNLPEAIRAGTFREDLYYRINMIELKLPPLSERKEDIAVLVDHFLPSNKTLSNAAMKQLKHHTWPGNVRELENTIGRAVLLSSGQEIECEHLAIQTPQHEEPLEYTQADIEAALDSADGVVSKAARKLGLSRQALYRRMEKFGLK</sequence>
<evidence type="ECO:0000313" key="9">
    <source>
        <dbReference type="EMBL" id="PCK32228.1"/>
    </source>
</evidence>
<dbReference type="Pfam" id="PF00158">
    <property type="entry name" value="Sigma54_activat"/>
    <property type="match status" value="1"/>
</dbReference>
<dbReference type="InterPro" id="IPR009057">
    <property type="entry name" value="Homeodomain-like_sf"/>
</dbReference>
<dbReference type="Pfam" id="PF02954">
    <property type="entry name" value="HTH_8"/>
    <property type="match status" value="1"/>
</dbReference>
<dbReference type="Pfam" id="PF00072">
    <property type="entry name" value="Response_reg"/>
    <property type="match status" value="1"/>
</dbReference>
<reference evidence="10" key="1">
    <citation type="journal article" date="2019" name="Genome Announc.">
        <title>Draft Genome Sequence of Pseudoalteromonas piscicida Strain 36Y ROTHPW, an Hypersaline Seawater Isolate from the South Coast of Sonora, Mexico.</title>
        <authorList>
            <person name="Sanchez-Diaz R."/>
            <person name="Molina-Garza Z.J."/>
            <person name="Cruz-Suarez L.E."/>
            <person name="Selvin J."/>
            <person name="Kiran G.S."/>
            <person name="Ibarra-Gamez J.C."/>
            <person name="Gomez-Gil B."/>
            <person name="Galaviz-Silva L."/>
        </authorList>
    </citation>
    <scope>NUCLEOTIDE SEQUENCE [LARGE SCALE GENOMIC DNA]</scope>
    <source>
        <strain evidence="10">36Y_RITHPW</strain>
    </source>
</reference>
<accession>A0A2A5JS22</accession>
<keyword evidence="1" id="KW-0547">Nucleotide-binding</keyword>
<dbReference type="InterPro" id="IPR002078">
    <property type="entry name" value="Sigma_54_int"/>
</dbReference>
<proteinExistence type="predicted"/>
<comment type="caution">
    <text evidence="9">The sequence shown here is derived from an EMBL/GenBank/DDBJ whole genome shotgun (WGS) entry which is preliminary data.</text>
</comment>
<dbReference type="FunFam" id="3.40.50.300:FF:000006">
    <property type="entry name" value="DNA-binding transcriptional regulator NtrC"/>
    <property type="match status" value="1"/>
</dbReference>
<dbReference type="SUPFAM" id="SSF52172">
    <property type="entry name" value="CheY-like"/>
    <property type="match status" value="1"/>
</dbReference>
<dbReference type="InterPro" id="IPR011006">
    <property type="entry name" value="CheY-like_superfamily"/>
</dbReference>
<dbReference type="PROSITE" id="PS00688">
    <property type="entry name" value="SIGMA54_INTERACT_3"/>
    <property type="match status" value="1"/>
</dbReference>
<dbReference type="CDD" id="cd00009">
    <property type="entry name" value="AAA"/>
    <property type="match status" value="1"/>
</dbReference>
<keyword evidence="3" id="KW-0805">Transcription regulation</keyword>
<dbReference type="InterPro" id="IPR027417">
    <property type="entry name" value="P-loop_NTPase"/>
</dbReference>
<dbReference type="PANTHER" id="PTHR32071:SF86">
    <property type="entry name" value="TWO COMPONENT SIGNAL TRANSDUCTION SYSTEM SIGMA54-DEPENDENT RESPONSE REGULATOR FIS FAMILY"/>
    <property type="match status" value="1"/>
</dbReference>
<dbReference type="SMART" id="SM00448">
    <property type="entry name" value="REC"/>
    <property type="match status" value="1"/>
</dbReference>
<evidence type="ECO:0000313" key="10">
    <source>
        <dbReference type="Proteomes" id="UP000228621"/>
    </source>
</evidence>
<dbReference type="Gene3D" id="1.10.10.60">
    <property type="entry name" value="Homeodomain-like"/>
    <property type="match status" value="1"/>
</dbReference>
<dbReference type="Proteomes" id="UP000228621">
    <property type="component" value="Unassembled WGS sequence"/>
</dbReference>
<protein>
    <submittedName>
        <fullName evidence="9">Sigma-54-dependent Fis family transcriptional regulator</fullName>
    </submittedName>
</protein>
<feature type="domain" description="Sigma-54 factor interaction" evidence="7">
    <location>
        <begin position="153"/>
        <end position="374"/>
    </location>
</feature>
<keyword evidence="4" id="KW-0238">DNA-binding</keyword>
<gene>
    <name evidence="9" type="ORF">CEX98_07825</name>
</gene>
<evidence type="ECO:0000256" key="4">
    <source>
        <dbReference type="ARBA" id="ARBA00023125"/>
    </source>
</evidence>
<feature type="domain" description="Response regulatory" evidence="8">
    <location>
        <begin position="2"/>
        <end position="121"/>
    </location>
</feature>
<evidence type="ECO:0000259" key="7">
    <source>
        <dbReference type="PROSITE" id="PS50045"/>
    </source>
</evidence>
<evidence type="ECO:0000256" key="1">
    <source>
        <dbReference type="ARBA" id="ARBA00022741"/>
    </source>
</evidence>
<keyword evidence="5" id="KW-0804">Transcription</keyword>
<evidence type="ECO:0000256" key="6">
    <source>
        <dbReference type="PROSITE-ProRule" id="PRU00169"/>
    </source>
</evidence>
<dbReference type="SUPFAM" id="SSF46689">
    <property type="entry name" value="Homeodomain-like"/>
    <property type="match status" value="1"/>
</dbReference>
<dbReference type="EMBL" id="NKHF01000036">
    <property type="protein sequence ID" value="PCK32228.1"/>
    <property type="molecule type" value="Genomic_DNA"/>
</dbReference>
<evidence type="ECO:0000256" key="5">
    <source>
        <dbReference type="ARBA" id="ARBA00023163"/>
    </source>
</evidence>
<dbReference type="GO" id="GO:0005524">
    <property type="term" value="F:ATP binding"/>
    <property type="evidence" value="ECO:0007669"/>
    <property type="project" value="UniProtKB-KW"/>
</dbReference>
<dbReference type="SMART" id="SM00382">
    <property type="entry name" value="AAA"/>
    <property type="match status" value="1"/>
</dbReference>
<dbReference type="OrthoDB" id="9804019at2"/>
<dbReference type="InterPro" id="IPR001789">
    <property type="entry name" value="Sig_transdc_resp-reg_receiver"/>
</dbReference>